<gene>
    <name evidence="7" type="ORF">QBC34DRAFT_431867</name>
</gene>
<feature type="compositionally biased region" description="Polar residues" evidence="4">
    <location>
        <begin position="125"/>
        <end position="146"/>
    </location>
</feature>
<evidence type="ECO:0000313" key="8">
    <source>
        <dbReference type="Proteomes" id="UP001321760"/>
    </source>
</evidence>
<dbReference type="PANTHER" id="PTHR47424:SF9">
    <property type="entry name" value="TAH-2"/>
    <property type="match status" value="1"/>
</dbReference>
<dbReference type="Pfam" id="PF04082">
    <property type="entry name" value="Fungal_trans"/>
    <property type="match status" value="1"/>
</dbReference>
<accession>A0AAV9FW33</accession>
<dbReference type="CDD" id="cd12148">
    <property type="entry name" value="fungal_TF_MHR"/>
    <property type="match status" value="1"/>
</dbReference>
<evidence type="ECO:0000256" key="1">
    <source>
        <dbReference type="ARBA" id="ARBA00023015"/>
    </source>
</evidence>
<dbReference type="GO" id="GO:0006351">
    <property type="term" value="P:DNA-templated transcription"/>
    <property type="evidence" value="ECO:0007669"/>
    <property type="project" value="InterPro"/>
</dbReference>
<organism evidence="7 8">
    <name type="scientific">Podospora aff. communis PSN243</name>
    <dbReference type="NCBI Taxonomy" id="3040156"/>
    <lineage>
        <taxon>Eukaryota</taxon>
        <taxon>Fungi</taxon>
        <taxon>Dikarya</taxon>
        <taxon>Ascomycota</taxon>
        <taxon>Pezizomycotina</taxon>
        <taxon>Sordariomycetes</taxon>
        <taxon>Sordariomycetidae</taxon>
        <taxon>Sordariales</taxon>
        <taxon>Podosporaceae</taxon>
        <taxon>Podospora</taxon>
    </lineage>
</organism>
<sequence>MTRPRVPDDKRQRTAQACDSCKRRKQKVSSMIFLYARLFCTSDPHCSGDYEPASSRGVGRRVCLLRSTRSGGDSGGLKVSQCNGLNPCQTCVKRRLTCAYTPNNAADHSVGESAGSPTKRRHIETSPQSISATLDSSVTSPPQRSANEIKHLWDEVPVGQSRKGASSVSTSTGPHPPTSSGYDHARKGSMSEQGTQPDTSHTNGQAEEATIYTETRMLQDQTGRLLYIGDASTLSILQLIRIIVENTAGTDMGSPFINDPKRHRILESIIDFPENTKVPSILPDKQTADILIESYFINTCGLIEVFDRKAFIDGVETVYRDPLSASNFFLCHLFLVLALGLLLAAPTAGSRQEAIIHKLLAAKMDRAELFFRSARSMCDPDSGFEDADFWSVQALSLMTVYMLAVSKRNRAYAYLGMAVRSAYALGLHREETMNDFIFTPVQMTVRRNLWKTLFILDRFLAASLGRPTAISEDDCSCKIMPDNDVSSPLGSGEPSLGSVHARSLDSCVRSCHVIGVTLKVFSSRKISTSMVQGIVDLSNAGGQGPHTTLQRRQPKGPSIHPAAGIANLHQDLLSLHSLILLTRQLFIMHNWKLEEQRSGLTEPSPMYGSPMARYSEACVVASYHTIHLLQRAREAGYLPRRNPFIIYFLFAASLVVFMNQFASLYRTNAYAQTVTDAIAIMKFCAETDPQASRVLEIMDKFAKVVAKWTKDHTYNAPDLSGDLSGLYSHMPSPHLSHEPSGSLGSMPSPAEPGTPRILNAMHQTSLPGPAVPLPPLSELLIPHPPNAGMDTRMNGISPSHAPTLNPPIDPRAGVSSHPIVDHDPMNEDIEFDFDGLWNNWINHVVPVSAMGPGITPLAPHFSPVATNAAPDSFGGTFTLPPEARISPAAVISGTIPLYHSTNFG</sequence>
<dbReference type="Gene3D" id="4.10.240.10">
    <property type="entry name" value="Zn(2)-C6 fungal-type DNA-binding domain"/>
    <property type="match status" value="1"/>
</dbReference>
<dbReference type="Proteomes" id="UP001321760">
    <property type="component" value="Unassembled WGS sequence"/>
</dbReference>
<name>A0AAV9FW33_9PEZI</name>
<dbReference type="GO" id="GO:0000978">
    <property type="term" value="F:RNA polymerase II cis-regulatory region sequence-specific DNA binding"/>
    <property type="evidence" value="ECO:0007669"/>
    <property type="project" value="TreeGrafter"/>
</dbReference>
<keyword evidence="1" id="KW-0805">Transcription regulation</keyword>
<feature type="region of interest" description="Disordered" evidence="4">
    <location>
        <begin position="730"/>
        <end position="753"/>
    </location>
</feature>
<keyword evidence="5" id="KW-0812">Transmembrane</keyword>
<keyword evidence="8" id="KW-1185">Reference proteome</keyword>
<feature type="transmembrane region" description="Helical" evidence="5">
    <location>
        <begin position="644"/>
        <end position="665"/>
    </location>
</feature>
<feature type="compositionally biased region" description="Polar residues" evidence="4">
    <location>
        <begin position="190"/>
        <end position="205"/>
    </location>
</feature>
<feature type="domain" description="Xylanolytic transcriptional activator regulatory" evidence="6">
    <location>
        <begin position="411"/>
        <end position="487"/>
    </location>
</feature>
<keyword evidence="5" id="KW-1133">Transmembrane helix</keyword>
<evidence type="ECO:0000313" key="7">
    <source>
        <dbReference type="EMBL" id="KAK4442144.1"/>
    </source>
</evidence>
<dbReference type="PANTHER" id="PTHR47424">
    <property type="entry name" value="REGULATORY PROTEIN GAL4"/>
    <property type="match status" value="1"/>
</dbReference>
<evidence type="ECO:0000256" key="5">
    <source>
        <dbReference type="SAM" id="Phobius"/>
    </source>
</evidence>
<feature type="transmembrane region" description="Helical" evidence="5">
    <location>
        <begin position="327"/>
        <end position="348"/>
    </location>
</feature>
<reference evidence="7" key="2">
    <citation type="submission" date="2023-05" db="EMBL/GenBank/DDBJ databases">
        <authorList>
            <consortium name="Lawrence Berkeley National Laboratory"/>
            <person name="Steindorff A."/>
            <person name="Hensen N."/>
            <person name="Bonometti L."/>
            <person name="Westerberg I."/>
            <person name="Brannstrom I.O."/>
            <person name="Guillou S."/>
            <person name="Cros-Aarteil S."/>
            <person name="Calhoun S."/>
            <person name="Haridas S."/>
            <person name="Kuo A."/>
            <person name="Mondo S."/>
            <person name="Pangilinan J."/>
            <person name="Riley R."/>
            <person name="Labutti K."/>
            <person name="Andreopoulos B."/>
            <person name="Lipzen A."/>
            <person name="Chen C."/>
            <person name="Yanf M."/>
            <person name="Daum C."/>
            <person name="Ng V."/>
            <person name="Clum A."/>
            <person name="Ohm R."/>
            <person name="Martin F."/>
            <person name="Silar P."/>
            <person name="Natvig D."/>
            <person name="Lalanne C."/>
            <person name="Gautier V."/>
            <person name="Ament-Velasquez S.L."/>
            <person name="Kruys A."/>
            <person name="Hutchinson M.I."/>
            <person name="Powell A.J."/>
            <person name="Barry K."/>
            <person name="Miller A.N."/>
            <person name="Grigoriev I.V."/>
            <person name="Debuchy R."/>
            <person name="Gladieux P."/>
            <person name="Thoren M.H."/>
            <person name="Johannesson H."/>
        </authorList>
    </citation>
    <scope>NUCLEOTIDE SEQUENCE</scope>
    <source>
        <strain evidence="7">PSN243</strain>
    </source>
</reference>
<dbReference type="InterPro" id="IPR051127">
    <property type="entry name" value="Fungal_SecMet_Regulators"/>
</dbReference>
<dbReference type="SMART" id="SM00906">
    <property type="entry name" value="Fungal_trans"/>
    <property type="match status" value="1"/>
</dbReference>
<comment type="caution">
    <text evidence="7">The sequence shown here is derived from an EMBL/GenBank/DDBJ whole genome shotgun (WGS) entry which is preliminary data.</text>
</comment>
<dbReference type="EMBL" id="MU866030">
    <property type="protein sequence ID" value="KAK4442144.1"/>
    <property type="molecule type" value="Genomic_DNA"/>
</dbReference>
<evidence type="ECO:0000256" key="3">
    <source>
        <dbReference type="ARBA" id="ARBA00023242"/>
    </source>
</evidence>
<reference evidence="7" key="1">
    <citation type="journal article" date="2023" name="Mol. Phylogenet. Evol.">
        <title>Genome-scale phylogeny and comparative genomics of the fungal order Sordariales.</title>
        <authorList>
            <person name="Hensen N."/>
            <person name="Bonometti L."/>
            <person name="Westerberg I."/>
            <person name="Brannstrom I.O."/>
            <person name="Guillou S."/>
            <person name="Cros-Aarteil S."/>
            <person name="Calhoun S."/>
            <person name="Haridas S."/>
            <person name="Kuo A."/>
            <person name="Mondo S."/>
            <person name="Pangilinan J."/>
            <person name="Riley R."/>
            <person name="LaButti K."/>
            <person name="Andreopoulos B."/>
            <person name="Lipzen A."/>
            <person name="Chen C."/>
            <person name="Yan M."/>
            <person name="Daum C."/>
            <person name="Ng V."/>
            <person name="Clum A."/>
            <person name="Steindorff A."/>
            <person name="Ohm R.A."/>
            <person name="Martin F."/>
            <person name="Silar P."/>
            <person name="Natvig D.O."/>
            <person name="Lalanne C."/>
            <person name="Gautier V."/>
            <person name="Ament-Velasquez S.L."/>
            <person name="Kruys A."/>
            <person name="Hutchinson M.I."/>
            <person name="Powell A.J."/>
            <person name="Barry K."/>
            <person name="Miller A.N."/>
            <person name="Grigoriev I.V."/>
            <person name="Debuchy R."/>
            <person name="Gladieux P."/>
            <person name="Hiltunen Thoren M."/>
            <person name="Johannesson H."/>
        </authorList>
    </citation>
    <scope>NUCLEOTIDE SEQUENCE</scope>
    <source>
        <strain evidence="7">PSN243</strain>
    </source>
</reference>
<dbReference type="GO" id="GO:0005634">
    <property type="term" value="C:nucleus"/>
    <property type="evidence" value="ECO:0007669"/>
    <property type="project" value="TreeGrafter"/>
</dbReference>
<dbReference type="InterPro" id="IPR036864">
    <property type="entry name" value="Zn2-C6_fun-type_DNA-bd_sf"/>
</dbReference>
<dbReference type="InterPro" id="IPR007219">
    <property type="entry name" value="XnlR_reg_dom"/>
</dbReference>
<keyword evidence="3" id="KW-0539">Nucleus</keyword>
<evidence type="ECO:0000256" key="2">
    <source>
        <dbReference type="ARBA" id="ARBA00023163"/>
    </source>
</evidence>
<proteinExistence type="predicted"/>
<keyword evidence="2" id="KW-0804">Transcription</keyword>
<feature type="region of interest" description="Disordered" evidence="4">
    <location>
        <begin position="103"/>
        <end position="207"/>
    </location>
</feature>
<keyword evidence="5" id="KW-0472">Membrane</keyword>
<evidence type="ECO:0000256" key="4">
    <source>
        <dbReference type="SAM" id="MobiDB-lite"/>
    </source>
</evidence>
<dbReference type="AlphaFoldDB" id="A0AAV9FW33"/>
<protein>
    <submittedName>
        <fullName evidence="7">Activator of stress genes 1</fullName>
    </submittedName>
</protein>
<dbReference type="GO" id="GO:0000981">
    <property type="term" value="F:DNA-binding transcription factor activity, RNA polymerase II-specific"/>
    <property type="evidence" value="ECO:0007669"/>
    <property type="project" value="InterPro"/>
</dbReference>
<evidence type="ECO:0000259" key="6">
    <source>
        <dbReference type="SMART" id="SM00906"/>
    </source>
</evidence>
<dbReference type="GO" id="GO:0000435">
    <property type="term" value="P:positive regulation of transcription from RNA polymerase II promoter by galactose"/>
    <property type="evidence" value="ECO:0007669"/>
    <property type="project" value="TreeGrafter"/>
</dbReference>
<dbReference type="GO" id="GO:0008270">
    <property type="term" value="F:zinc ion binding"/>
    <property type="evidence" value="ECO:0007669"/>
    <property type="project" value="InterPro"/>
</dbReference>